<evidence type="ECO:0000256" key="2">
    <source>
        <dbReference type="SAM" id="Phobius"/>
    </source>
</evidence>
<dbReference type="PANTHER" id="PTHR23086">
    <property type="entry name" value="PHOSPHATIDYLINOSITOL-4-PHOSPHATE 5-KINASE"/>
    <property type="match status" value="1"/>
</dbReference>
<keyword evidence="5" id="KW-1185">Reference proteome</keyword>
<keyword evidence="2" id="KW-0472">Membrane</keyword>
<comment type="caution">
    <text evidence="4">The sequence shown here is derived from an EMBL/GenBank/DDBJ whole genome shotgun (WGS) entry which is preliminary data.</text>
</comment>
<dbReference type="GO" id="GO:0016308">
    <property type="term" value="F:1-phosphatidylinositol-4-phosphate 5-kinase activity"/>
    <property type="evidence" value="ECO:0007669"/>
    <property type="project" value="TreeGrafter"/>
</dbReference>
<dbReference type="EMBL" id="LSRX01001108">
    <property type="protein sequence ID" value="OLP83552.1"/>
    <property type="molecule type" value="Genomic_DNA"/>
</dbReference>
<evidence type="ECO:0000313" key="4">
    <source>
        <dbReference type="EMBL" id="OLP83552.1"/>
    </source>
</evidence>
<dbReference type="Pfam" id="PF01504">
    <property type="entry name" value="PIP5K"/>
    <property type="match status" value="1"/>
</dbReference>
<keyword evidence="2" id="KW-1133">Transmembrane helix</keyword>
<keyword evidence="1" id="KW-0808">Transferase</keyword>
<dbReference type="PANTHER" id="PTHR23086:SF101">
    <property type="entry name" value="LP03320P-RELATED"/>
    <property type="match status" value="1"/>
</dbReference>
<evidence type="ECO:0000256" key="1">
    <source>
        <dbReference type="PROSITE-ProRule" id="PRU00781"/>
    </source>
</evidence>
<reference evidence="4 5" key="1">
    <citation type="submission" date="2016-02" db="EMBL/GenBank/DDBJ databases">
        <title>Genome analysis of coral dinoflagellate symbionts highlights evolutionary adaptations to a symbiotic lifestyle.</title>
        <authorList>
            <person name="Aranda M."/>
            <person name="Li Y."/>
            <person name="Liew Y.J."/>
            <person name="Baumgarten S."/>
            <person name="Simakov O."/>
            <person name="Wilson M."/>
            <person name="Piel J."/>
            <person name="Ashoor H."/>
            <person name="Bougouffa S."/>
            <person name="Bajic V.B."/>
            <person name="Ryu T."/>
            <person name="Ravasi T."/>
            <person name="Bayer T."/>
            <person name="Micklem G."/>
            <person name="Kim H."/>
            <person name="Bhak J."/>
            <person name="Lajeunesse T.C."/>
            <person name="Voolstra C.R."/>
        </authorList>
    </citation>
    <scope>NUCLEOTIDE SEQUENCE [LARGE SCALE GENOMIC DNA]</scope>
    <source>
        <strain evidence="4 5">CCMP2467</strain>
    </source>
</reference>
<dbReference type="PROSITE" id="PS51455">
    <property type="entry name" value="PIPK"/>
    <property type="match status" value="1"/>
</dbReference>
<gene>
    <name evidence="4" type="ORF">AK812_SmicGene35670</name>
</gene>
<dbReference type="Gene3D" id="3.30.810.10">
    <property type="entry name" value="2-Layer Sandwich"/>
    <property type="match status" value="1"/>
</dbReference>
<proteinExistence type="predicted"/>
<accession>A0A1Q9CKU7</accession>
<dbReference type="Proteomes" id="UP000186817">
    <property type="component" value="Unassembled WGS sequence"/>
</dbReference>
<organism evidence="4 5">
    <name type="scientific">Symbiodinium microadriaticum</name>
    <name type="common">Dinoflagellate</name>
    <name type="synonym">Zooxanthella microadriatica</name>
    <dbReference type="NCBI Taxonomy" id="2951"/>
    <lineage>
        <taxon>Eukaryota</taxon>
        <taxon>Sar</taxon>
        <taxon>Alveolata</taxon>
        <taxon>Dinophyceae</taxon>
        <taxon>Suessiales</taxon>
        <taxon>Symbiodiniaceae</taxon>
        <taxon>Symbiodinium</taxon>
    </lineage>
</organism>
<protein>
    <recommendedName>
        <fullName evidence="3">PIPK domain-containing protein</fullName>
    </recommendedName>
</protein>
<evidence type="ECO:0000259" key="3">
    <source>
        <dbReference type="PROSITE" id="PS51455"/>
    </source>
</evidence>
<dbReference type="GO" id="GO:0046854">
    <property type="term" value="P:phosphatidylinositol phosphate biosynthetic process"/>
    <property type="evidence" value="ECO:0007669"/>
    <property type="project" value="TreeGrafter"/>
</dbReference>
<dbReference type="AlphaFoldDB" id="A0A1Q9CKU7"/>
<dbReference type="GO" id="GO:0005524">
    <property type="term" value="F:ATP binding"/>
    <property type="evidence" value="ECO:0007669"/>
    <property type="project" value="UniProtKB-UniRule"/>
</dbReference>
<dbReference type="InterPro" id="IPR027483">
    <property type="entry name" value="PInositol-4-P-4/5-kinase_C_sf"/>
</dbReference>
<dbReference type="GO" id="GO:0005886">
    <property type="term" value="C:plasma membrane"/>
    <property type="evidence" value="ECO:0007669"/>
    <property type="project" value="TreeGrafter"/>
</dbReference>
<dbReference type="InterPro" id="IPR023610">
    <property type="entry name" value="PInositol-4/5-P-5/4-kinase"/>
</dbReference>
<name>A0A1Q9CKU7_SYMMI</name>
<feature type="domain" description="PIPK" evidence="3">
    <location>
        <begin position="1"/>
        <end position="151"/>
    </location>
</feature>
<sequence length="209" mass="22974">MNAAKGRACVLKDLDFVNAGCHVQGSNAAAADDWLAWVKAMESDSQFLAAHSLIDYSLLLGFSVCSAESLKKPLSHVKRIEVDAASLGDLPLQLAESEHLLVYAGIIDCLMPYNWFKQLMASPKELAELTARRQRESRYAARFNNFVQLMASPKELAELTARRQRESRRPLGALVGEFGRKDMPSLSSLALLATLGLGLLATASLRRRL</sequence>
<keyword evidence="2" id="KW-0812">Transmembrane</keyword>
<dbReference type="SUPFAM" id="SSF56104">
    <property type="entry name" value="SAICAR synthase-like"/>
    <property type="match status" value="1"/>
</dbReference>
<evidence type="ECO:0000313" key="5">
    <source>
        <dbReference type="Proteomes" id="UP000186817"/>
    </source>
</evidence>
<dbReference type="InterPro" id="IPR002498">
    <property type="entry name" value="PInositol-4-P-4/5-kinase_core"/>
</dbReference>
<feature type="transmembrane region" description="Helical" evidence="2">
    <location>
        <begin position="186"/>
        <end position="205"/>
    </location>
</feature>
<keyword evidence="1" id="KW-0418">Kinase</keyword>
<keyword evidence="1" id="KW-0547">Nucleotide-binding</keyword>
<keyword evidence="1" id="KW-0067">ATP-binding</keyword>